<gene>
    <name evidence="2" type="ORF">S01H1_55611</name>
</gene>
<feature type="transmembrane region" description="Helical" evidence="1">
    <location>
        <begin position="173"/>
        <end position="195"/>
    </location>
</feature>
<protein>
    <recommendedName>
        <fullName evidence="3">DUF4386 domain-containing protein</fullName>
    </recommendedName>
</protein>
<reference evidence="2" key="1">
    <citation type="journal article" date="2014" name="Front. Microbiol.">
        <title>High frequency of phylogenetically diverse reductive dehalogenase-homologous genes in deep subseafloor sedimentary metagenomes.</title>
        <authorList>
            <person name="Kawai M."/>
            <person name="Futagami T."/>
            <person name="Toyoda A."/>
            <person name="Takaki Y."/>
            <person name="Nishi S."/>
            <person name="Hori S."/>
            <person name="Arai W."/>
            <person name="Tsubouchi T."/>
            <person name="Morono Y."/>
            <person name="Uchiyama I."/>
            <person name="Ito T."/>
            <person name="Fujiyama A."/>
            <person name="Inagaki F."/>
            <person name="Takami H."/>
        </authorList>
    </citation>
    <scope>NUCLEOTIDE SEQUENCE</scope>
    <source>
        <strain evidence="2">Expedition CK06-06</strain>
    </source>
</reference>
<keyword evidence="1" id="KW-1133">Transmembrane helix</keyword>
<evidence type="ECO:0000313" key="2">
    <source>
        <dbReference type="EMBL" id="GAG26432.1"/>
    </source>
</evidence>
<dbReference type="AlphaFoldDB" id="X0WTA5"/>
<feature type="transmembrane region" description="Helical" evidence="1">
    <location>
        <begin position="201"/>
        <end position="220"/>
    </location>
</feature>
<name>X0WTA5_9ZZZZ</name>
<sequence length="230" mass="25156">MNSDKFTPKLLGMMFVIVAVASLLGGLLLSSLSYTHIGPPDNISETMIKISDNPTTMQMSIVVELITAIGIVLLAVLLYTTLKKQNKIIALWAFGLWIGEAIILAVREISASSLLKVSQEFVKAGAPDSSNFQTLGSLFYESAQIGYGVLMVFYCLGGILFYYLFLKSKYVPIVLSLWGIIAASLGFIGTLIGFFDYDVPMYVFLPILPFELAIGIWLMVKGIRDGSEAK</sequence>
<dbReference type="InterPro" id="IPR025495">
    <property type="entry name" value="DUF4386"/>
</dbReference>
<feature type="transmembrane region" description="Helical" evidence="1">
    <location>
        <begin position="89"/>
        <end position="106"/>
    </location>
</feature>
<organism evidence="2">
    <name type="scientific">marine sediment metagenome</name>
    <dbReference type="NCBI Taxonomy" id="412755"/>
    <lineage>
        <taxon>unclassified sequences</taxon>
        <taxon>metagenomes</taxon>
        <taxon>ecological metagenomes</taxon>
    </lineage>
</organism>
<evidence type="ECO:0000256" key="1">
    <source>
        <dbReference type="SAM" id="Phobius"/>
    </source>
</evidence>
<proteinExistence type="predicted"/>
<accession>X0WTA5</accession>
<keyword evidence="1" id="KW-0812">Transmembrane</keyword>
<comment type="caution">
    <text evidence="2">The sequence shown here is derived from an EMBL/GenBank/DDBJ whole genome shotgun (WGS) entry which is preliminary data.</text>
</comment>
<dbReference type="EMBL" id="BARS01036158">
    <property type="protein sequence ID" value="GAG26432.1"/>
    <property type="molecule type" value="Genomic_DNA"/>
</dbReference>
<dbReference type="Pfam" id="PF14329">
    <property type="entry name" value="DUF4386"/>
    <property type="match status" value="1"/>
</dbReference>
<feature type="transmembrane region" description="Helical" evidence="1">
    <location>
        <begin position="145"/>
        <end position="166"/>
    </location>
</feature>
<keyword evidence="1" id="KW-0472">Membrane</keyword>
<evidence type="ECO:0008006" key="3">
    <source>
        <dbReference type="Google" id="ProtNLM"/>
    </source>
</evidence>
<feature type="transmembrane region" description="Helical" evidence="1">
    <location>
        <begin position="59"/>
        <end position="82"/>
    </location>
</feature>